<feature type="domain" description="Phospholipid/glycerol acyltransferase" evidence="9">
    <location>
        <begin position="113"/>
        <end position="140"/>
    </location>
</feature>
<keyword evidence="4" id="KW-0812">Transmembrane</keyword>
<keyword evidence="11" id="KW-1185">Reference proteome</keyword>
<evidence type="ECO:0000256" key="5">
    <source>
        <dbReference type="ARBA" id="ARBA00022989"/>
    </source>
</evidence>
<organism evidence="10 11">
    <name type="scientific">Coregonus suidteri</name>
    <dbReference type="NCBI Taxonomy" id="861788"/>
    <lineage>
        <taxon>Eukaryota</taxon>
        <taxon>Metazoa</taxon>
        <taxon>Chordata</taxon>
        <taxon>Craniata</taxon>
        <taxon>Vertebrata</taxon>
        <taxon>Euteleostomi</taxon>
        <taxon>Actinopterygii</taxon>
        <taxon>Neopterygii</taxon>
        <taxon>Teleostei</taxon>
        <taxon>Protacanthopterygii</taxon>
        <taxon>Salmoniformes</taxon>
        <taxon>Salmonidae</taxon>
        <taxon>Coregoninae</taxon>
        <taxon>Coregonus</taxon>
    </lineage>
</organism>
<gene>
    <name evidence="10" type="ORF">J4Q44_G00133720</name>
</gene>
<dbReference type="PANTHER" id="PTHR23063">
    <property type="entry name" value="PHOSPHOLIPID ACYLTRANSFERASE"/>
    <property type="match status" value="1"/>
</dbReference>
<evidence type="ECO:0000256" key="2">
    <source>
        <dbReference type="ARBA" id="ARBA00008655"/>
    </source>
</evidence>
<reference evidence="10 11" key="1">
    <citation type="submission" date="2021-04" db="EMBL/GenBank/DDBJ databases">
        <authorList>
            <person name="De Guttry C."/>
            <person name="Zahm M."/>
            <person name="Klopp C."/>
            <person name="Cabau C."/>
            <person name="Louis A."/>
            <person name="Berthelot C."/>
            <person name="Parey E."/>
            <person name="Roest Crollius H."/>
            <person name="Montfort J."/>
            <person name="Robinson-Rechavi M."/>
            <person name="Bucao C."/>
            <person name="Bouchez O."/>
            <person name="Gislard M."/>
            <person name="Lluch J."/>
            <person name="Milhes M."/>
            <person name="Lampietro C."/>
            <person name="Lopez Roques C."/>
            <person name="Donnadieu C."/>
            <person name="Braasch I."/>
            <person name="Desvignes T."/>
            <person name="Postlethwait J."/>
            <person name="Bobe J."/>
            <person name="Wedekind C."/>
            <person name="Guiguen Y."/>
        </authorList>
    </citation>
    <scope>NUCLEOTIDE SEQUENCE [LARGE SCALE GENOMIC DNA]</scope>
    <source>
        <strain evidence="10">Cs_M1</strain>
        <tissue evidence="10">Blood</tissue>
    </source>
</reference>
<evidence type="ECO:0000256" key="7">
    <source>
        <dbReference type="ARBA" id="ARBA00023136"/>
    </source>
</evidence>
<dbReference type="PANTHER" id="PTHR23063:SF2">
    <property type="entry name" value="GLYCEROL-3-PHOSPHATE ACYLTRANSFERASE 4, ISOFORM D-RELATED"/>
    <property type="match status" value="1"/>
</dbReference>
<accession>A0AAN8LS83</accession>
<evidence type="ECO:0000256" key="8">
    <source>
        <dbReference type="ARBA" id="ARBA00023315"/>
    </source>
</evidence>
<proteinExistence type="inferred from homology"/>
<comment type="caution">
    <text evidence="10">The sequence shown here is derived from an EMBL/GenBank/DDBJ whole genome shotgun (WGS) entry which is preliminary data.</text>
</comment>
<keyword evidence="8" id="KW-0012">Acyltransferase</keyword>
<sequence length="147" mass="16581">MPDKMSFCRRGVEIIVDDEVTMRFSAQELESWNLLTRSNYNFHHISLRLSVLCENKPKKGEICVANHTTPIAIIILANDGCFSMVGQIHGDLIGVVQRTMVKSSPHIWFTTKHPIIIFPEGTCINNTSVMMFKKGSFEIDCTIPCGH</sequence>
<evidence type="ECO:0000256" key="1">
    <source>
        <dbReference type="ARBA" id="ARBA00004370"/>
    </source>
</evidence>
<dbReference type="GO" id="GO:0005783">
    <property type="term" value="C:endoplasmic reticulum"/>
    <property type="evidence" value="ECO:0007669"/>
    <property type="project" value="TreeGrafter"/>
</dbReference>
<protein>
    <recommendedName>
        <fullName evidence="9">Phospholipid/glycerol acyltransferase domain-containing protein</fullName>
    </recommendedName>
</protein>
<keyword evidence="3" id="KW-0808">Transferase</keyword>
<dbReference type="GO" id="GO:0016020">
    <property type="term" value="C:membrane"/>
    <property type="evidence" value="ECO:0007669"/>
    <property type="project" value="UniProtKB-SubCell"/>
</dbReference>
<keyword evidence="5" id="KW-1133">Transmembrane helix</keyword>
<evidence type="ECO:0000313" key="10">
    <source>
        <dbReference type="EMBL" id="KAK6315848.1"/>
    </source>
</evidence>
<dbReference type="AlphaFoldDB" id="A0AAN8LS83"/>
<evidence type="ECO:0000256" key="3">
    <source>
        <dbReference type="ARBA" id="ARBA00022679"/>
    </source>
</evidence>
<keyword evidence="7" id="KW-0472">Membrane</keyword>
<evidence type="ECO:0000256" key="6">
    <source>
        <dbReference type="ARBA" id="ARBA00023098"/>
    </source>
</evidence>
<dbReference type="EMBL" id="JAGTTL010000011">
    <property type="protein sequence ID" value="KAK6315848.1"/>
    <property type="molecule type" value="Genomic_DNA"/>
</dbReference>
<name>A0AAN8LS83_9TELE</name>
<comment type="subcellular location">
    <subcellularLocation>
        <location evidence="1">Membrane</location>
    </subcellularLocation>
</comment>
<evidence type="ECO:0000256" key="4">
    <source>
        <dbReference type="ARBA" id="ARBA00022692"/>
    </source>
</evidence>
<dbReference type="GO" id="GO:0004366">
    <property type="term" value="F:glycerol-3-phosphate O-acyltransferase activity"/>
    <property type="evidence" value="ECO:0007669"/>
    <property type="project" value="TreeGrafter"/>
</dbReference>
<dbReference type="InterPro" id="IPR002123">
    <property type="entry name" value="Plipid/glycerol_acylTrfase"/>
</dbReference>
<dbReference type="Proteomes" id="UP001356427">
    <property type="component" value="Unassembled WGS sequence"/>
</dbReference>
<evidence type="ECO:0000313" key="11">
    <source>
        <dbReference type="Proteomes" id="UP001356427"/>
    </source>
</evidence>
<dbReference type="GO" id="GO:0019432">
    <property type="term" value="P:triglyceride biosynthetic process"/>
    <property type="evidence" value="ECO:0007669"/>
    <property type="project" value="TreeGrafter"/>
</dbReference>
<comment type="similarity">
    <text evidence="2">Belongs to the 1-acyl-sn-glycerol-3-phosphate acyltransferase family.</text>
</comment>
<evidence type="ECO:0000259" key="9">
    <source>
        <dbReference type="Pfam" id="PF01553"/>
    </source>
</evidence>
<dbReference type="Pfam" id="PF01553">
    <property type="entry name" value="Acyltransferase"/>
    <property type="match status" value="1"/>
</dbReference>
<keyword evidence="6" id="KW-0443">Lipid metabolism</keyword>